<accession>A0A9W9YGK6</accession>
<dbReference type="AlphaFoldDB" id="A0A9W9YGK6"/>
<keyword evidence="3" id="KW-1185">Reference proteome</keyword>
<gene>
    <name evidence="2" type="ORF">OS493_003166</name>
</gene>
<dbReference type="EMBL" id="MU827778">
    <property type="protein sequence ID" value="KAJ7340420.1"/>
    <property type="molecule type" value="Genomic_DNA"/>
</dbReference>
<name>A0A9W9YGK6_9CNID</name>
<proteinExistence type="predicted"/>
<evidence type="ECO:0000313" key="3">
    <source>
        <dbReference type="Proteomes" id="UP001163046"/>
    </source>
</evidence>
<feature type="non-terminal residue" evidence="2">
    <location>
        <position position="182"/>
    </location>
</feature>
<feature type="region of interest" description="Disordered" evidence="1">
    <location>
        <begin position="1"/>
        <end position="54"/>
    </location>
</feature>
<reference evidence="2" key="1">
    <citation type="submission" date="2023-01" db="EMBL/GenBank/DDBJ databases">
        <title>Genome assembly of the deep-sea coral Lophelia pertusa.</title>
        <authorList>
            <person name="Herrera S."/>
            <person name="Cordes E."/>
        </authorList>
    </citation>
    <scope>NUCLEOTIDE SEQUENCE</scope>
    <source>
        <strain evidence="2">USNM1676648</strain>
        <tissue evidence="2">Polyp</tissue>
    </source>
</reference>
<sequence>MADKQTPPRRLYSDSLKKRSLPYSPSVSTPSNIPRKKKSTSLQTEETEMQEEKDISLRDILNTPRENKHDILEERMSSFEKRLTEKFSSLMPDMKKQIKEEIEVEKKKMEDDINSNFQFLEGDLRSKLTENVDKAHNDLEQYSRKNSVMGYLDSKKTGKKPLLNTWRYETKLSIGVLEIRQI</sequence>
<evidence type="ECO:0000256" key="1">
    <source>
        <dbReference type="SAM" id="MobiDB-lite"/>
    </source>
</evidence>
<evidence type="ECO:0000313" key="2">
    <source>
        <dbReference type="EMBL" id="KAJ7340420.1"/>
    </source>
</evidence>
<protein>
    <submittedName>
        <fullName evidence="2">Uncharacterized protein</fullName>
    </submittedName>
</protein>
<dbReference type="Proteomes" id="UP001163046">
    <property type="component" value="Unassembled WGS sequence"/>
</dbReference>
<feature type="compositionally biased region" description="Polar residues" evidence="1">
    <location>
        <begin position="23"/>
        <end position="32"/>
    </location>
</feature>
<comment type="caution">
    <text evidence="2">The sequence shown here is derived from an EMBL/GenBank/DDBJ whole genome shotgun (WGS) entry which is preliminary data.</text>
</comment>
<organism evidence="2 3">
    <name type="scientific">Desmophyllum pertusum</name>
    <dbReference type="NCBI Taxonomy" id="174260"/>
    <lineage>
        <taxon>Eukaryota</taxon>
        <taxon>Metazoa</taxon>
        <taxon>Cnidaria</taxon>
        <taxon>Anthozoa</taxon>
        <taxon>Hexacorallia</taxon>
        <taxon>Scleractinia</taxon>
        <taxon>Caryophylliina</taxon>
        <taxon>Caryophylliidae</taxon>
        <taxon>Desmophyllum</taxon>
    </lineage>
</organism>